<evidence type="ECO:0000259" key="4">
    <source>
        <dbReference type="PROSITE" id="PS50110"/>
    </source>
</evidence>
<dbReference type="PANTHER" id="PTHR43228:SF1">
    <property type="entry name" value="TWO-COMPONENT RESPONSE REGULATOR ARR22"/>
    <property type="match status" value="1"/>
</dbReference>
<comment type="function">
    <text evidence="2">May play the central regulatory role in sporulation. It may be an element of the effector pathway responsible for the activation of sporulation genes in response to nutritional stress. Spo0A may act in concert with spo0H (a sigma factor) to control the expression of some genes that are critical to the sporulation process.</text>
</comment>
<dbReference type="Proteomes" id="UP000529861">
    <property type="component" value="Unassembled WGS sequence"/>
</dbReference>
<keyword evidence="3" id="KW-0597">Phosphoprotein</keyword>
<dbReference type="InterPro" id="IPR052048">
    <property type="entry name" value="ST_Response_Regulator"/>
</dbReference>
<evidence type="ECO:0000256" key="2">
    <source>
        <dbReference type="ARBA" id="ARBA00024867"/>
    </source>
</evidence>
<feature type="modified residue" description="4-aspartylphosphate" evidence="3">
    <location>
        <position position="64"/>
    </location>
</feature>
<proteinExistence type="predicted"/>
<organism evidence="5 6">
    <name type="scientific">Caldanaerobacter subterraneus</name>
    <dbReference type="NCBI Taxonomy" id="911092"/>
    <lineage>
        <taxon>Bacteria</taxon>
        <taxon>Bacillati</taxon>
        <taxon>Bacillota</taxon>
        <taxon>Clostridia</taxon>
        <taxon>Thermoanaerobacterales</taxon>
        <taxon>Thermoanaerobacteraceae</taxon>
        <taxon>Caldanaerobacter</taxon>
    </lineage>
</organism>
<dbReference type="AlphaFoldDB" id="A0A7Y2L8P5"/>
<dbReference type="SMART" id="SM00448">
    <property type="entry name" value="REC"/>
    <property type="match status" value="1"/>
</dbReference>
<evidence type="ECO:0000256" key="1">
    <source>
        <dbReference type="ARBA" id="ARBA00018672"/>
    </source>
</evidence>
<evidence type="ECO:0000313" key="6">
    <source>
        <dbReference type="Proteomes" id="UP000529861"/>
    </source>
</evidence>
<dbReference type="GO" id="GO:0000160">
    <property type="term" value="P:phosphorelay signal transduction system"/>
    <property type="evidence" value="ECO:0007669"/>
    <property type="project" value="InterPro"/>
</dbReference>
<gene>
    <name evidence="5" type="ORF">HKI81_11340</name>
</gene>
<dbReference type="PROSITE" id="PS50110">
    <property type="entry name" value="RESPONSE_REGULATORY"/>
    <property type="match status" value="1"/>
</dbReference>
<dbReference type="SUPFAM" id="SSF52172">
    <property type="entry name" value="CheY-like"/>
    <property type="match status" value="1"/>
</dbReference>
<dbReference type="InterPro" id="IPR001789">
    <property type="entry name" value="Sig_transdc_resp-reg_receiver"/>
</dbReference>
<dbReference type="Gene3D" id="3.40.50.2300">
    <property type="match status" value="1"/>
</dbReference>
<evidence type="ECO:0000313" key="5">
    <source>
        <dbReference type="EMBL" id="NNG67789.1"/>
    </source>
</evidence>
<feature type="domain" description="Response regulatory" evidence="4">
    <location>
        <begin position="15"/>
        <end position="131"/>
    </location>
</feature>
<dbReference type="OMA" id="KLDGYGF"/>
<accession>A0A7Y2L8P5</accession>
<sequence length="134" mass="15136">MRLCTRNEVKRVNPSVLIVDDSAAVRGFHGSILRNVGFEVEEAANGYEALEKYLAKKFDLLLVDVNMPKMHGYELIRQIREQELHGFVPVIVISTESGENDYLEAFRVGANLYLEKPVDPICLQLSAKMLTGIR</sequence>
<protein>
    <recommendedName>
        <fullName evidence="1">Stage 0 sporulation protein A homolog</fullName>
    </recommendedName>
</protein>
<dbReference type="Pfam" id="PF00072">
    <property type="entry name" value="Response_reg"/>
    <property type="match status" value="1"/>
</dbReference>
<dbReference type="PANTHER" id="PTHR43228">
    <property type="entry name" value="TWO-COMPONENT RESPONSE REGULATOR"/>
    <property type="match status" value="1"/>
</dbReference>
<reference evidence="5 6" key="1">
    <citation type="submission" date="2020-04" db="EMBL/GenBank/DDBJ databases">
        <title>Draft genome sequence of Caldanaerobacter sunterraneus. strain 1523vc isolated from Griffin hot spring, Kamchatka, Russia.</title>
        <authorList>
            <person name="Toshchakov S.V."/>
            <person name="Podosokorskaya O.A."/>
            <person name="Kublanov I.V."/>
            <person name="Korzhenkov A."/>
            <person name="Patrushev M.V."/>
        </authorList>
    </citation>
    <scope>NUCLEOTIDE SEQUENCE [LARGE SCALE GENOMIC DNA]</scope>
    <source>
        <strain evidence="5 6">1523vc</strain>
    </source>
</reference>
<dbReference type="InterPro" id="IPR011006">
    <property type="entry name" value="CheY-like_superfamily"/>
</dbReference>
<dbReference type="EMBL" id="JABEQB010000040">
    <property type="protein sequence ID" value="NNG67789.1"/>
    <property type="molecule type" value="Genomic_DNA"/>
</dbReference>
<name>A0A7Y2L8P5_9THEO</name>
<evidence type="ECO:0000256" key="3">
    <source>
        <dbReference type="PROSITE-ProRule" id="PRU00169"/>
    </source>
</evidence>
<comment type="caution">
    <text evidence="5">The sequence shown here is derived from an EMBL/GenBank/DDBJ whole genome shotgun (WGS) entry which is preliminary data.</text>
</comment>